<dbReference type="EMBL" id="JXLN01002379">
    <property type="protein sequence ID" value="KPM02607.1"/>
    <property type="molecule type" value="Genomic_DNA"/>
</dbReference>
<dbReference type="GO" id="GO:0005737">
    <property type="term" value="C:cytoplasm"/>
    <property type="evidence" value="ECO:0007669"/>
    <property type="project" value="TreeGrafter"/>
</dbReference>
<name>A0A131ZV50_SARSC</name>
<evidence type="ECO:0000256" key="2">
    <source>
        <dbReference type="ARBA" id="ARBA00023264"/>
    </source>
</evidence>
<keyword evidence="1" id="KW-0444">Lipid biosynthesis</keyword>
<evidence type="ECO:0000256" key="3">
    <source>
        <dbReference type="ARBA" id="ARBA00037883"/>
    </source>
</evidence>
<dbReference type="SUPFAM" id="SSF56112">
    <property type="entry name" value="Protein kinase-like (PK-like)"/>
    <property type="match status" value="1"/>
</dbReference>
<evidence type="ECO:0000313" key="7">
    <source>
        <dbReference type="Proteomes" id="UP000616769"/>
    </source>
</evidence>
<dbReference type="AlphaFoldDB" id="A0A131ZV50"/>
<gene>
    <name evidence="6" type="ORF">QR98_0010230</name>
</gene>
<dbReference type="OrthoDB" id="5796092at2759"/>
<dbReference type="VEuPathDB" id="VectorBase:SSCA005853"/>
<dbReference type="InterPro" id="IPR011009">
    <property type="entry name" value="Kinase-like_dom_sf"/>
</dbReference>
<keyword evidence="1" id="KW-0443">Lipid metabolism</keyword>
<keyword evidence="6" id="KW-0418">Kinase</keyword>
<evidence type="ECO:0000256" key="4">
    <source>
        <dbReference type="ARBA" id="ARBA00038211"/>
    </source>
</evidence>
<evidence type="ECO:0000313" key="6">
    <source>
        <dbReference type="EMBL" id="KPM02607.1"/>
    </source>
</evidence>
<accession>A0A131ZV50</accession>
<comment type="pathway">
    <text evidence="3">Phospholipid metabolism; phosphatidylethanolamine biosynthesis; phosphatidylethanolamine from ethanolamine: step 1/3.</text>
</comment>
<dbReference type="GO" id="GO:0004305">
    <property type="term" value="F:ethanolamine kinase activity"/>
    <property type="evidence" value="ECO:0007669"/>
    <property type="project" value="UniProtKB-EC"/>
</dbReference>
<reference evidence="6 7" key="1">
    <citation type="journal article" date="2015" name="Parasit. Vectors">
        <title>Draft genome of the scabies mite.</title>
        <authorList>
            <person name="Rider S.D.Jr."/>
            <person name="Morgan M.S."/>
            <person name="Arlian L.G."/>
        </authorList>
    </citation>
    <scope>NUCLEOTIDE SEQUENCE [LARGE SCALE GENOMIC DNA]</scope>
    <source>
        <strain evidence="6">Arlian Lab</strain>
    </source>
</reference>
<dbReference type="Gene3D" id="3.90.1200.10">
    <property type="match status" value="1"/>
</dbReference>
<comment type="caution">
    <text evidence="6">The sequence shown here is derived from an EMBL/GenBank/DDBJ whole genome shotgun (WGS) entry which is preliminary data.</text>
</comment>
<evidence type="ECO:0000256" key="1">
    <source>
        <dbReference type="ARBA" id="ARBA00023209"/>
    </source>
</evidence>
<proteinExistence type="inferred from homology"/>
<sequence length="308" mass="36563">MINTVVSQEGISPKLIYFDKNCQVNEFIKSHTYCYEDDCDEETVRKLASLLAHLHSLIDIPISDDGHTRLEKIWSDDTSGLWDSNQIIDLVRTKMNESQLERYVSISTIDVKECRTFLRQLISKIDSPLVFSHNDFNRGNRLVQCDESENKRIYLVDFDYANYFARGQDIGRYFSNYRHKDDMFGDEGFPTDQQMDLFIEEYRKEFAQRTTNGLQWFNDQRNSREKFRSEAKIYAMKAYLDDCLFGLMMFHLQSEEKFLVSSLILSLFREKNRKENVNKICLIFGFEIILIEFLSFFHFFFAIVYDSI</sequence>
<dbReference type="Proteomes" id="UP000616769">
    <property type="component" value="Unassembled WGS sequence"/>
</dbReference>
<keyword evidence="1" id="KW-0594">Phospholipid biosynthesis</keyword>
<dbReference type="Pfam" id="PF01633">
    <property type="entry name" value="Choline_kinase"/>
    <property type="match status" value="1"/>
</dbReference>
<dbReference type="GO" id="GO:0006646">
    <property type="term" value="P:phosphatidylethanolamine biosynthetic process"/>
    <property type="evidence" value="ECO:0007669"/>
    <property type="project" value="TreeGrafter"/>
</dbReference>
<organism evidence="6 7">
    <name type="scientific">Sarcoptes scabiei</name>
    <name type="common">Itch mite</name>
    <name type="synonym">Acarus scabiei</name>
    <dbReference type="NCBI Taxonomy" id="52283"/>
    <lineage>
        <taxon>Eukaryota</taxon>
        <taxon>Metazoa</taxon>
        <taxon>Ecdysozoa</taxon>
        <taxon>Arthropoda</taxon>
        <taxon>Chelicerata</taxon>
        <taxon>Arachnida</taxon>
        <taxon>Acari</taxon>
        <taxon>Acariformes</taxon>
        <taxon>Sarcoptiformes</taxon>
        <taxon>Astigmata</taxon>
        <taxon>Psoroptidia</taxon>
        <taxon>Sarcoptoidea</taxon>
        <taxon>Sarcoptidae</taxon>
        <taxon>Sarcoptinae</taxon>
        <taxon>Sarcoptes</taxon>
    </lineage>
</organism>
<dbReference type="EC" id="2.7.1.82" evidence="5"/>
<protein>
    <recommendedName>
        <fullName evidence="5">ethanolamine kinase</fullName>
        <ecNumber evidence="5">2.7.1.82</ecNumber>
    </recommendedName>
</protein>
<keyword evidence="6" id="KW-0808">Transferase</keyword>
<comment type="similarity">
    <text evidence="4">Belongs to the choline/ethanolamine kinase family.</text>
</comment>
<keyword evidence="2" id="KW-1208">Phospholipid metabolism</keyword>
<dbReference type="PANTHER" id="PTHR22603">
    <property type="entry name" value="CHOLINE/ETHANOALAMINE KINASE"/>
    <property type="match status" value="1"/>
</dbReference>
<evidence type="ECO:0000256" key="5">
    <source>
        <dbReference type="ARBA" id="ARBA00038874"/>
    </source>
</evidence>
<dbReference type="PANTHER" id="PTHR22603:SF66">
    <property type="entry name" value="ETHANOLAMINE KINASE"/>
    <property type="match status" value="1"/>
</dbReference>